<dbReference type="AlphaFoldDB" id="A0A916S4A7"/>
<organism evidence="5 6">
    <name type="scientific">Ornithinibacillus halotolerans</name>
    <dbReference type="NCBI Taxonomy" id="1274357"/>
    <lineage>
        <taxon>Bacteria</taxon>
        <taxon>Bacillati</taxon>
        <taxon>Bacillota</taxon>
        <taxon>Bacilli</taxon>
        <taxon>Bacillales</taxon>
        <taxon>Bacillaceae</taxon>
        <taxon>Ornithinibacillus</taxon>
    </lineage>
</organism>
<protein>
    <recommendedName>
        <fullName evidence="2">Putative cysteine ligase BshC</fullName>
        <ecNumber evidence="2">6.-.-.-</ecNumber>
    </recommendedName>
</protein>
<feature type="coiled-coil region" evidence="2">
    <location>
        <begin position="458"/>
        <end position="493"/>
    </location>
</feature>
<dbReference type="Pfam" id="PF10079">
    <property type="entry name" value="Rossmann-like_BshC"/>
    <property type="match status" value="1"/>
</dbReference>
<dbReference type="Proteomes" id="UP000613512">
    <property type="component" value="Unassembled WGS sequence"/>
</dbReference>
<dbReference type="InterPro" id="IPR055399">
    <property type="entry name" value="CC_BshC"/>
</dbReference>
<dbReference type="EC" id="6.-.-.-" evidence="2"/>
<dbReference type="PIRSF" id="PIRSF012535">
    <property type="entry name" value="UCP012535"/>
    <property type="match status" value="1"/>
</dbReference>
<accession>A0A916S4A7</accession>
<feature type="domain" description="Bacillithiol biosynthesis BshC N-terminal Rossmann-like" evidence="3">
    <location>
        <begin position="1"/>
        <end position="377"/>
    </location>
</feature>
<gene>
    <name evidence="2 5" type="primary">bshC</name>
    <name evidence="5" type="ORF">GCM10008025_28710</name>
</gene>
<comment type="caution">
    <text evidence="5">The sequence shown here is derived from an EMBL/GenBank/DDBJ whole genome shotgun (WGS) entry which is preliminary data.</text>
</comment>
<feature type="domain" description="Bacillithiol biosynthesis BshC C-terminal coiled-coil" evidence="4">
    <location>
        <begin position="380"/>
        <end position="537"/>
    </location>
</feature>
<evidence type="ECO:0000313" key="5">
    <source>
        <dbReference type="EMBL" id="GGA83843.1"/>
    </source>
</evidence>
<evidence type="ECO:0000259" key="3">
    <source>
        <dbReference type="Pfam" id="PF10079"/>
    </source>
</evidence>
<reference evidence="5" key="1">
    <citation type="journal article" date="2014" name="Int. J. Syst. Evol. Microbiol.">
        <title>Complete genome sequence of Corynebacterium casei LMG S-19264T (=DSM 44701T), isolated from a smear-ripened cheese.</title>
        <authorList>
            <consortium name="US DOE Joint Genome Institute (JGI-PGF)"/>
            <person name="Walter F."/>
            <person name="Albersmeier A."/>
            <person name="Kalinowski J."/>
            <person name="Ruckert C."/>
        </authorList>
    </citation>
    <scope>NUCLEOTIDE SEQUENCE</scope>
    <source>
        <strain evidence="5">CGMCC 1.12408</strain>
    </source>
</reference>
<name>A0A916S4A7_9BACI</name>
<dbReference type="InterPro" id="IPR011199">
    <property type="entry name" value="Bacillithiol_biosynth_BshC"/>
</dbReference>
<evidence type="ECO:0000313" key="6">
    <source>
        <dbReference type="Proteomes" id="UP000613512"/>
    </source>
</evidence>
<sequence>MRIESIQITNENKLIQDYRNQNDNLLNYFDYTYNDFSDRLLELKGRTFQRENLVNVLYSLNKEWGAPESTLQNIERLKAAESVVVVGGQQAGVLTGPLYSVNKVISIIQLAKQQEKLLNIPVIPVFWIAGEDHDFEEINHVYMMTKARLKKYRVNQFNPSKTSISDIALQDDEVNAFISIILNQLPETQYTNEIKLIVQDCLEKSSTYVDFFARLIFQLFNQDGLVLLDSGDKRIRKLESNYFIEMIKNQKKISQSVFNTQNDLMKQGYTIPLDVNHENGHLFYCKDDERILLNRNEEGNWVGKQLEVILTNEELLQIAKDFPEKLSNNVVTRPIMQDLLLPTLAFIGGPGEISYWSVLKGAFHTLNIKMPPVVPRLSLTYIDRKINKLLNKYNISLESAINGEISSIRKLWFKEKVNPPIEDTADEIKNKIAQLHEPLRNIAKIVRADLEEMADKNLDYLIKDIEFLEKRIIRALEERYEKELSDFSLLEMNLYPNGLQERIWNPIPYINCYGINFFQEVNNFNLSFQQDHFIVYI</sequence>
<dbReference type="GO" id="GO:0016874">
    <property type="term" value="F:ligase activity"/>
    <property type="evidence" value="ECO:0007669"/>
    <property type="project" value="UniProtKB-UniRule"/>
</dbReference>
<dbReference type="RefSeq" id="WP_188385364.1">
    <property type="nucleotide sequence ID" value="NZ_BMEY01000016.1"/>
</dbReference>
<evidence type="ECO:0000256" key="2">
    <source>
        <dbReference type="HAMAP-Rule" id="MF_01867"/>
    </source>
</evidence>
<comment type="similarity">
    <text evidence="2">Belongs to the BshC family.</text>
</comment>
<dbReference type="InterPro" id="IPR055398">
    <property type="entry name" value="Rossmann-like_BshC"/>
</dbReference>
<keyword evidence="1 2" id="KW-0436">Ligase</keyword>
<proteinExistence type="inferred from homology"/>
<reference evidence="5" key="2">
    <citation type="submission" date="2020-09" db="EMBL/GenBank/DDBJ databases">
        <authorList>
            <person name="Sun Q."/>
            <person name="Zhou Y."/>
        </authorList>
    </citation>
    <scope>NUCLEOTIDE SEQUENCE</scope>
    <source>
        <strain evidence="5">CGMCC 1.12408</strain>
    </source>
</reference>
<evidence type="ECO:0000256" key="1">
    <source>
        <dbReference type="ARBA" id="ARBA00022598"/>
    </source>
</evidence>
<keyword evidence="6" id="KW-1185">Reference proteome</keyword>
<dbReference type="EMBL" id="BMEY01000016">
    <property type="protein sequence ID" value="GGA83843.1"/>
    <property type="molecule type" value="Genomic_DNA"/>
</dbReference>
<comment type="function">
    <text evidence="2">Involved in bacillithiol (BSH) biosynthesis. May catalyze the last step of the pathway, the addition of cysteine to glucosamine malate (GlcN-Mal) to generate BSH.</text>
</comment>
<evidence type="ECO:0000259" key="4">
    <source>
        <dbReference type="Pfam" id="PF24850"/>
    </source>
</evidence>
<dbReference type="NCBIfam" id="TIGR03998">
    <property type="entry name" value="thiol_BshC"/>
    <property type="match status" value="1"/>
</dbReference>
<keyword evidence="2" id="KW-0175">Coiled coil</keyword>
<dbReference type="HAMAP" id="MF_01867">
    <property type="entry name" value="BshC"/>
    <property type="match status" value="1"/>
</dbReference>
<dbReference type="Pfam" id="PF24850">
    <property type="entry name" value="CC_BshC"/>
    <property type="match status" value="1"/>
</dbReference>